<dbReference type="KEGG" id="nnu:104588215"/>
<dbReference type="Pfam" id="PF05907">
    <property type="entry name" value="CXXC_Zn-b_euk"/>
    <property type="match status" value="1"/>
</dbReference>
<keyword evidence="4" id="KW-1185">Reference proteome</keyword>
<evidence type="ECO:0000256" key="2">
    <source>
        <dbReference type="ARBA" id="ARBA00022723"/>
    </source>
</evidence>
<dbReference type="GO" id="GO:0008270">
    <property type="term" value="F:zinc ion binding"/>
    <property type="evidence" value="ECO:0000318"/>
    <property type="project" value="GO_Central"/>
</dbReference>
<dbReference type="InterPro" id="IPR008584">
    <property type="entry name" value="CXXC_Zn-binding_euk"/>
</dbReference>
<dbReference type="SUPFAM" id="SSF141678">
    <property type="entry name" value="MAL13P1.257-like"/>
    <property type="match status" value="1"/>
</dbReference>
<keyword evidence="3" id="KW-0862">Zinc</keyword>
<dbReference type="FunCoup" id="A0A1U7YXV2">
    <property type="interactions" value="3839"/>
</dbReference>
<dbReference type="OMA" id="TAHFVWR"/>
<dbReference type="OrthoDB" id="10248838at2759"/>
<dbReference type="GeneID" id="104588215"/>
<evidence type="ECO:0000256" key="1">
    <source>
        <dbReference type="ARBA" id="ARBA00007818"/>
    </source>
</evidence>
<comment type="similarity">
    <text evidence="1">Belongs to the UPF0587 family.</text>
</comment>
<sequence>MVNFMLTITAELENLTNLQPQGGCDDPSFTYYFRLKCGNCGEVSQKRTCVSLSETVPLPNGRGTTNLVQKCKFCGREGTVLMITGRGRPLTTEVSQAGKQTPLMVFECRGLEPVDFAFGDGWKAESIEGTEFTGINLSEGEFADYDEKGECPVVISNLHAEFVVVK</sequence>
<gene>
    <name evidence="5" type="primary">LOC104588215</name>
</gene>
<evidence type="ECO:0000313" key="5">
    <source>
        <dbReference type="RefSeq" id="XP_010244361.1"/>
    </source>
</evidence>
<protein>
    <submittedName>
        <fullName evidence="5">UPF0587 protein C1orf123</fullName>
    </submittedName>
</protein>
<organism evidence="4 5">
    <name type="scientific">Nelumbo nucifera</name>
    <name type="common">Sacred lotus</name>
    <dbReference type="NCBI Taxonomy" id="4432"/>
    <lineage>
        <taxon>Eukaryota</taxon>
        <taxon>Viridiplantae</taxon>
        <taxon>Streptophyta</taxon>
        <taxon>Embryophyta</taxon>
        <taxon>Tracheophyta</taxon>
        <taxon>Spermatophyta</taxon>
        <taxon>Magnoliopsida</taxon>
        <taxon>Proteales</taxon>
        <taxon>Nelumbonaceae</taxon>
        <taxon>Nelumbo</taxon>
    </lineage>
</organism>
<dbReference type="Proteomes" id="UP000189703">
    <property type="component" value="Unplaced"/>
</dbReference>
<reference evidence="5" key="1">
    <citation type="submission" date="2025-08" db="UniProtKB">
        <authorList>
            <consortium name="RefSeq"/>
        </authorList>
    </citation>
    <scope>IDENTIFICATION</scope>
</reference>
<keyword evidence="2" id="KW-0479">Metal-binding</keyword>
<name>A0A1U7YXV2_NELNU</name>
<evidence type="ECO:0000256" key="3">
    <source>
        <dbReference type="ARBA" id="ARBA00022833"/>
    </source>
</evidence>
<dbReference type="STRING" id="4432.A0A1U7YXV2"/>
<dbReference type="PANTHER" id="PTHR12857">
    <property type="entry name" value="CXXC MOTIF CONTAINING ZINC BINDING PROTEIN"/>
    <property type="match status" value="1"/>
</dbReference>
<proteinExistence type="inferred from homology"/>
<evidence type="ECO:0000313" key="4">
    <source>
        <dbReference type="Proteomes" id="UP000189703"/>
    </source>
</evidence>
<dbReference type="RefSeq" id="XP_010244361.1">
    <property type="nucleotide sequence ID" value="XM_010246059.2"/>
</dbReference>
<dbReference type="eggNOG" id="KOG1296">
    <property type="taxonomic scope" value="Eukaryota"/>
</dbReference>
<accession>A0A1U7YXV2</accession>
<dbReference type="AlphaFoldDB" id="A0A1U7YXV2"/>
<dbReference type="PANTHER" id="PTHR12857:SF0">
    <property type="entry name" value="CXXC MOTIF CONTAINING ZINC BINDING PROTEIN"/>
    <property type="match status" value="1"/>
</dbReference>